<dbReference type="Pfam" id="PF22725">
    <property type="entry name" value="GFO_IDH_MocA_C3"/>
    <property type="match status" value="1"/>
</dbReference>
<accession>A0A933EAB5</accession>
<dbReference type="Proteomes" id="UP000752292">
    <property type="component" value="Unassembled WGS sequence"/>
</dbReference>
<gene>
    <name evidence="3" type="ORF">HY618_08295</name>
</gene>
<dbReference type="Gene3D" id="3.40.50.720">
    <property type="entry name" value="NAD(P)-binding Rossmann-like Domain"/>
    <property type="match status" value="1"/>
</dbReference>
<reference evidence="3" key="1">
    <citation type="submission" date="2020-07" db="EMBL/GenBank/DDBJ databases">
        <title>Huge and variable diversity of episymbiotic CPR bacteria and DPANN archaea in groundwater ecosystems.</title>
        <authorList>
            <person name="He C.Y."/>
            <person name="Keren R."/>
            <person name="Whittaker M."/>
            <person name="Farag I.F."/>
            <person name="Doudna J."/>
            <person name="Cate J.H.D."/>
            <person name="Banfield J.F."/>
        </authorList>
    </citation>
    <scope>NUCLEOTIDE SEQUENCE</scope>
    <source>
        <strain evidence="3">NC_groundwater_1370_Ag_S-0.2um_69_93</strain>
    </source>
</reference>
<sequence length="338" mass="36659">MKHGPVRTCIVGLGWWGGEHAKAARRVENLQVTACFARTPGKRAAFAAEHGCRPMESWEAVLRDPEIEALILATPHSTHPKLIEEAASAGKHVFAEKPFVLHVPDGQRAIAACERSGVRLAVGHQRRYQPAHRELKRLIEAGRLGQIIQAEGNFSYDFGFRLDLSSWRASPSESPAGSMTGLGVHHADTLQYLLGPAKCLAALSRSVHPRTPLDDVTGALLEFESGLVGYLGTNMLTPKVYYIRLHGTEANAWAENEGTVLTLHRKGAKRPKVARYAVEGDPVTHPLADEQAEFAAAIRGNRPPEVDGAAGLRASAVLEGITVSAREGRTVDLAELYE</sequence>
<name>A0A933EAB5_UNCTE</name>
<dbReference type="SUPFAM" id="SSF55347">
    <property type="entry name" value="Glyceraldehyde-3-phosphate dehydrogenase-like, C-terminal domain"/>
    <property type="match status" value="1"/>
</dbReference>
<comment type="caution">
    <text evidence="3">The sequence shown here is derived from an EMBL/GenBank/DDBJ whole genome shotgun (WGS) entry which is preliminary data.</text>
</comment>
<proteinExistence type="predicted"/>
<dbReference type="InterPro" id="IPR000683">
    <property type="entry name" value="Gfo/Idh/MocA-like_OxRdtase_N"/>
</dbReference>
<dbReference type="InterPro" id="IPR036291">
    <property type="entry name" value="NAD(P)-bd_dom_sf"/>
</dbReference>
<evidence type="ECO:0000313" key="4">
    <source>
        <dbReference type="Proteomes" id="UP000752292"/>
    </source>
</evidence>
<evidence type="ECO:0000259" key="2">
    <source>
        <dbReference type="Pfam" id="PF22725"/>
    </source>
</evidence>
<dbReference type="Pfam" id="PF01408">
    <property type="entry name" value="GFO_IDH_MocA"/>
    <property type="match status" value="1"/>
</dbReference>
<dbReference type="GO" id="GO:0000166">
    <property type="term" value="F:nucleotide binding"/>
    <property type="evidence" value="ECO:0007669"/>
    <property type="project" value="InterPro"/>
</dbReference>
<evidence type="ECO:0000259" key="1">
    <source>
        <dbReference type="Pfam" id="PF01408"/>
    </source>
</evidence>
<dbReference type="SUPFAM" id="SSF51735">
    <property type="entry name" value="NAD(P)-binding Rossmann-fold domains"/>
    <property type="match status" value="1"/>
</dbReference>
<dbReference type="PANTHER" id="PTHR43377">
    <property type="entry name" value="BILIVERDIN REDUCTASE A"/>
    <property type="match status" value="1"/>
</dbReference>
<dbReference type="AlphaFoldDB" id="A0A933EAB5"/>
<dbReference type="Gene3D" id="3.30.360.10">
    <property type="entry name" value="Dihydrodipicolinate Reductase, domain 2"/>
    <property type="match status" value="1"/>
</dbReference>
<evidence type="ECO:0000313" key="3">
    <source>
        <dbReference type="EMBL" id="MBI4252445.1"/>
    </source>
</evidence>
<organism evidence="3 4">
    <name type="scientific">Tectimicrobiota bacterium</name>
    <dbReference type="NCBI Taxonomy" id="2528274"/>
    <lineage>
        <taxon>Bacteria</taxon>
        <taxon>Pseudomonadati</taxon>
        <taxon>Nitrospinota/Tectimicrobiota group</taxon>
        <taxon>Candidatus Tectimicrobiota</taxon>
    </lineage>
</organism>
<dbReference type="InterPro" id="IPR055170">
    <property type="entry name" value="GFO_IDH_MocA-like_dom"/>
</dbReference>
<feature type="domain" description="Gfo/Idh/MocA-like oxidoreductase N-terminal" evidence="1">
    <location>
        <begin position="7"/>
        <end position="124"/>
    </location>
</feature>
<dbReference type="InterPro" id="IPR051450">
    <property type="entry name" value="Gfo/Idh/MocA_Oxidoreductases"/>
</dbReference>
<feature type="domain" description="GFO/IDH/MocA-like oxidoreductase" evidence="2">
    <location>
        <begin position="132"/>
        <end position="250"/>
    </location>
</feature>
<protein>
    <submittedName>
        <fullName evidence="3">Gfo/Idh/MocA family oxidoreductase</fullName>
    </submittedName>
</protein>
<dbReference type="EMBL" id="JACQRX010000362">
    <property type="protein sequence ID" value="MBI4252445.1"/>
    <property type="molecule type" value="Genomic_DNA"/>
</dbReference>
<dbReference type="PANTHER" id="PTHR43377:SF1">
    <property type="entry name" value="BILIVERDIN REDUCTASE A"/>
    <property type="match status" value="1"/>
</dbReference>